<dbReference type="InterPro" id="IPR005940">
    <property type="entry name" value="Anthranilate_Pribosyl_Tfrase"/>
</dbReference>
<evidence type="ECO:0000256" key="2">
    <source>
        <dbReference type="ARBA" id="ARBA00022679"/>
    </source>
</evidence>
<evidence type="ECO:0000259" key="3">
    <source>
        <dbReference type="Pfam" id="PF00591"/>
    </source>
</evidence>
<dbReference type="GO" id="GO:0000162">
    <property type="term" value="P:L-tryptophan biosynthetic process"/>
    <property type="evidence" value="ECO:0007669"/>
    <property type="project" value="InterPro"/>
</dbReference>
<name>X1Q1F5_9ZZZZ</name>
<gene>
    <name evidence="4" type="ORF">S06H3_48831</name>
</gene>
<dbReference type="InterPro" id="IPR000312">
    <property type="entry name" value="Glycosyl_Trfase_fam3"/>
</dbReference>
<comment type="caution">
    <text evidence="4">The sequence shown here is derived from an EMBL/GenBank/DDBJ whole genome shotgun (WGS) entry which is preliminary data.</text>
</comment>
<dbReference type="PANTHER" id="PTHR43285:SF2">
    <property type="entry name" value="ANTHRANILATE PHOSPHORIBOSYLTRANSFERASE"/>
    <property type="match status" value="1"/>
</dbReference>
<dbReference type="InterPro" id="IPR035902">
    <property type="entry name" value="Nuc_phospho_transferase"/>
</dbReference>
<dbReference type="EMBL" id="BARV01030780">
    <property type="protein sequence ID" value="GAI44925.1"/>
    <property type="molecule type" value="Genomic_DNA"/>
</dbReference>
<dbReference type="Pfam" id="PF00591">
    <property type="entry name" value="Glycos_transf_3"/>
    <property type="match status" value="1"/>
</dbReference>
<feature type="non-terminal residue" evidence="4">
    <location>
        <position position="1"/>
    </location>
</feature>
<reference evidence="4" key="1">
    <citation type="journal article" date="2014" name="Front. Microbiol.">
        <title>High frequency of phylogenetically diverse reductive dehalogenase-homologous genes in deep subseafloor sedimentary metagenomes.</title>
        <authorList>
            <person name="Kawai M."/>
            <person name="Futagami T."/>
            <person name="Toyoda A."/>
            <person name="Takaki Y."/>
            <person name="Nishi S."/>
            <person name="Hori S."/>
            <person name="Arai W."/>
            <person name="Tsubouchi T."/>
            <person name="Morono Y."/>
            <person name="Uchiyama I."/>
            <person name="Ito T."/>
            <person name="Fujiyama A."/>
            <person name="Inagaki F."/>
            <person name="Takami H."/>
        </authorList>
    </citation>
    <scope>NUCLEOTIDE SEQUENCE</scope>
    <source>
        <strain evidence="4">Expedition CK06-06</strain>
    </source>
</reference>
<dbReference type="GO" id="GO:0004048">
    <property type="term" value="F:anthranilate phosphoribosyltransferase activity"/>
    <property type="evidence" value="ECO:0007669"/>
    <property type="project" value="InterPro"/>
</dbReference>
<evidence type="ECO:0000313" key="4">
    <source>
        <dbReference type="EMBL" id="GAI44925.1"/>
    </source>
</evidence>
<accession>X1Q1F5</accession>
<sequence>ASLAEIKGGTPEENAEMLRRILGGDRGPRRDVVVMNAAAALVAGDRASGLREGARLAQEVIDSGRASEKLDGLVRLSQSLD</sequence>
<dbReference type="GO" id="GO:0005829">
    <property type="term" value="C:cytosol"/>
    <property type="evidence" value="ECO:0007669"/>
    <property type="project" value="TreeGrafter"/>
</dbReference>
<proteinExistence type="predicted"/>
<dbReference type="AlphaFoldDB" id="X1Q1F5"/>
<protein>
    <recommendedName>
        <fullName evidence="3">Glycosyl transferase family 3 domain-containing protein</fullName>
    </recommendedName>
</protein>
<keyword evidence="2" id="KW-0808">Transferase</keyword>
<dbReference type="SUPFAM" id="SSF52418">
    <property type="entry name" value="Nucleoside phosphorylase/phosphoribosyltransferase catalytic domain"/>
    <property type="match status" value="1"/>
</dbReference>
<feature type="domain" description="Glycosyl transferase family 3" evidence="3">
    <location>
        <begin position="2"/>
        <end position="66"/>
    </location>
</feature>
<evidence type="ECO:0000256" key="1">
    <source>
        <dbReference type="ARBA" id="ARBA00022676"/>
    </source>
</evidence>
<keyword evidence="1" id="KW-0328">Glycosyltransferase</keyword>
<dbReference type="PANTHER" id="PTHR43285">
    <property type="entry name" value="ANTHRANILATE PHOSPHORIBOSYLTRANSFERASE"/>
    <property type="match status" value="1"/>
</dbReference>
<dbReference type="Gene3D" id="3.40.1030.10">
    <property type="entry name" value="Nucleoside phosphorylase/phosphoribosyltransferase catalytic domain"/>
    <property type="match status" value="1"/>
</dbReference>
<organism evidence="4">
    <name type="scientific">marine sediment metagenome</name>
    <dbReference type="NCBI Taxonomy" id="412755"/>
    <lineage>
        <taxon>unclassified sequences</taxon>
        <taxon>metagenomes</taxon>
        <taxon>ecological metagenomes</taxon>
    </lineage>
</organism>